<keyword evidence="3 4" id="KW-0408">Iron</keyword>
<evidence type="ECO:0000313" key="7">
    <source>
        <dbReference type="EMBL" id="SFA80069.1"/>
    </source>
</evidence>
<dbReference type="GO" id="GO:0020037">
    <property type="term" value="F:heme binding"/>
    <property type="evidence" value="ECO:0007669"/>
    <property type="project" value="InterPro"/>
</dbReference>
<keyword evidence="5" id="KW-0732">Signal</keyword>
<dbReference type="InterPro" id="IPR009056">
    <property type="entry name" value="Cyt_c-like_dom"/>
</dbReference>
<feature type="domain" description="Cytochrome c" evidence="6">
    <location>
        <begin position="21"/>
        <end position="131"/>
    </location>
</feature>
<protein>
    <submittedName>
        <fullName evidence="7">Cytochrome c, mono-and diheme variants</fullName>
    </submittedName>
</protein>
<dbReference type="SUPFAM" id="SSF46626">
    <property type="entry name" value="Cytochrome c"/>
    <property type="match status" value="1"/>
</dbReference>
<dbReference type="Proteomes" id="UP000198796">
    <property type="component" value="Unassembled WGS sequence"/>
</dbReference>
<dbReference type="AlphaFoldDB" id="A0A1I0VUH8"/>
<name>A0A1I0VUH8_9RHOB</name>
<proteinExistence type="predicted"/>
<dbReference type="Gene3D" id="1.10.760.10">
    <property type="entry name" value="Cytochrome c-like domain"/>
    <property type="match status" value="1"/>
</dbReference>
<dbReference type="GO" id="GO:0046872">
    <property type="term" value="F:metal ion binding"/>
    <property type="evidence" value="ECO:0007669"/>
    <property type="project" value="UniProtKB-KW"/>
</dbReference>
<dbReference type="GO" id="GO:0009055">
    <property type="term" value="F:electron transfer activity"/>
    <property type="evidence" value="ECO:0007669"/>
    <property type="project" value="InterPro"/>
</dbReference>
<dbReference type="RefSeq" id="WP_092061123.1">
    <property type="nucleotide sequence ID" value="NZ_FOJU01000001.1"/>
</dbReference>
<evidence type="ECO:0000256" key="2">
    <source>
        <dbReference type="ARBA" id="ARBA00022723"/>
    </source>
</evidence>
<feature type="signal peptide" evidence="5">
    <location>
        <begin position="1"/>
        <end position="16"/>
    </location>
</feature>
<dbReference type="Pfam" id="PF00034">
    <property type="entry name" value="Cytochrom_C"/>
    <property type="match status" value="1"/>
</dbReference>
<evidence type="ECO:0000256" key="4">
    <source>
        <dbReference type="PROSITE-ProRule" id="PRU00433"/>
    </source>
</evidence>
<evidence type="ECO:0000256" key="5">
    <source>
        <dbReference type="SAM" id="SignalP"/>
    </source>
</evidence>
<keyword evidence="8" id="KW-1185">Reference proteome</keyword>
<accession>A0A1I0VUH8</accession>
<evidence type="ECO:0000313" key="8">
    <source>
        <dbReference type="Proteomes" id="UP000198796"/>
    </source>
</evidence>
<gene>
    <name evidence="7" type="ORF">SAMN05421688_1002</name>
</gene>
<evidence type="ECO:0000256" key="1">
    <source>
        <dbReference type="ARBA" id="ARBA00022617"/>
    </source>
</evidence>
<dbReference type="EMBL" id="FOJU01000001">
    <property type="protein sequence ID" value="SFA80069.1"/>
    <property type="molecule type" value="Genomic_DNA"/>
</dbReference>
<dbReference type="STRING" id="871651.SAMN05421688_1002"/>
<evidence type="ECO:0000256" key="3">
    <source>
        <dbReference type="ARBA" id="ARBA00023004"/>
    </source>
</evidence>
<sequence length="133" mass="13755">MTRTLLALIGAASTLAACVQPPVISGKTLFLENCSGCHGAAANGEGALAGHLDVAPPDLTRLTARNGGVFPETHVLSTIDGYTRGDHFSREMPEFGAALGGDPVMIETGEGIVTPTPERLVAIAEYLQAIQVQ</sequence>
<reference evidence="7 8" key="1">
    <citation type="submission" date="2016-10" db="EMBL/GenBank/DDBJ databases">
        <authorList>
            <person name="de Groot N.N."/>
        </authorList>
    </citation>
    <scope>NUCLEOTIDE SEQUENCE [LARGE SCALE GENOMIC DNA]</scope>
    <source>
        <strain evidence="7 8">DSM 29316</strain>
    </source>
</reference>
<evidence type="ECO:0000259" key="6">
    <source>
        <dbReference type="PROSITE" id="PS51007"/>
    </source>
</evidence>
<keyword evidence="1 4" id="KW-0349">Heme</keyword>
<dbReference type="PROSITE" id="PS51257">
    <property type="entry name" value="PROKAR_LIPOPROTEIN"/>
    <property type="match status" value="1"/>
</dbReference>
<feature type="chain" id="PRO_5011640812" evidence="5">
    <location>
        <begin position="17"/>
        <end position="133"/>
    </location>
</feature>
<keyword evidence="2 4" id="KW-0479">Metal-binding</keyword>
<dbReference type="PROSITE" id="PS51007">
    <property type="entry name" value="CYTC"/>
    <property type="match status" value="1"/>
</dbReference>
<organism evidence="7 8">
    <name type="scientific">Poseidonocella pacifica</name>
    <dbReference type="NCBI Taxonomy" id="871651"/>
    <lineage>
        <taxon>Bacteria</taxon>
        <taxon>Pseudomonadati</taxon>
        <taxon>Pseudomonadota</taxon>
        <taxon>Alphaproteobacteria</taxon>
        <taxon>Rhodobacterales</taxon>
        <taxon>Roseobacteraceae</taxon>
        <taxon>Poseidonocella</taxon>
    </lineage>
</organism>
<dbReference type="OrthoDB" id="5514238at2"/>
<dbReference type="InterPro" id="IPR036909">
    <property type="entry name" value="Cyt_c-like_dom_sf"/>
</dbReference>